<dbReference type="Pfam" id="PF03101">
    <property type="entry name" value="FAR1"/>
    <property type="match status" value="1"/>
</dbReference>
<accession>A0AAP0D210</accession>
<protein>
    <recommendedName>
        <fullName evidence="3">SWIM-type domain-containing protein</fullName>
    </recommendedName>
</protein>
<keyword evidence="5" id="KW-1185">Reference proteome</keyword>
<feature type="domain" description="SWIM-type" evidence="3">
    <location>
        <begin position="585"/>
        <end position="621"/>
    </location>
</feature>
<dbReference type="GO" id="GO:0008270">
    <property type="term" value="F:zinc ion binding"/>
    <property type="evidence" value="ECO:0007669"/>
    <property type="project" value="UniProtKB-KW"/>
</dbReference>
<dbReference type="PANTHER" id="PTHR47718:SF12">
    <property type="entry name" value="PROTEIN FAR1-RELATED SEQUENCE"/>
    <property type="match status" value="1"/>
</dbReference>
<proteinExistence type="predicted"/>
<feature type="region of interest" description="Disordered" evidence="2">
    <location>
        <begin position="785"/>
        <end position="840"/>
    </location>
</feature>
<reference evidence="4 5" key="1">
    <citation type="submission" date="2024-04" db="EMBL/GenBank/DDBJ databases">
        <title>The reference genome of an endangered Asteraceae, Deinandra increscens subsp. villosa, native to the Central Coast of California.</title>
        <authorList>
            <person name="Guilliams M."/>
            <person name="Hasenstab-Lehman K."/>
            <person name="Meyer R."/>
            <person name="Mcevoy S."/>
        </authorList>
    </citation>
    <scope>NUCLEOTIDE SEQUENCE [LARGE SCALE GENOMIC DNA]</scope>
    <source>
        <tissue evidence="4">Leaf</tissue>
    </source>
</reference>
<feature type="compositionally biased region" description="Acidic residues" evidence="2">
    <location>
        <begin position="787"/>
        <end position="840"/>
    </location>
</feature>
<dbReference type="Pfam" id="PF10551">
    <property type="entry name" value="MULE"/>
    <property type="match status" value="1"/>
</dbReference>
<sequence length="840" mass="97751">MEENNIENQREGKGKEVEEAASNNISTSESFYSFEAQSPGGSGLFIPDIPDNEKPVLGTKFQSLEEAINMYQTYAYKSGFDTKLSSSKKNKNKEVIKKYVMCSRAYLPKCNIVKADEGKSRKKKRNVNLIKTDCKAKVIFQKFAGTTMFVVSHFEEAHNHELVPVHYRHLLRKSRQLGFQEEEFINKLASSNIGATKAHQVLSTLKGSHQLLHGTVVDFKNYRRDLNVFVGENDAQMLIDSMNERMTNSHDYTFKHDLEDDGSLDKLFWADEIARLNYEEFGDIVSFDATYNTNKYGMAFVPFTGIDNHRNCVTFGAGLLSKEDITSYTWLLKMFVETFKKQPNIVVSDQDPAMKRAVDDVFTDAKHRLCMWHITNKLPGKVSSNILHGTNFRKDFHKLVWNIYLGPAQFERKWGEMINEFNMKQIKWFNDMFEMRNIWIPAYFKNTEMCGLMRTTSRSESENAFFSRFQHKGHTLIQFMLSFDTAMKKQRYNQEILDNKTMETNPKFKTPLNIERHASKVYTRKIFFLVQHEIYESVFSCSHDSIENEEGVLIYKVRENNIENQVVDKDIEGIQLYTTERKKEFKVLFNKKHMDFVCTCDHFSRMGVLCRHVFYVLKQNDIQEIPNNYIKRRWTPNLIPADIRQKTYNYSKTSAEAESLANEAITMVDFCVKTLIDKEDELRTFVETLRDLKSNVEEKTSNEAPMDKKSKFEKRLGVKVPKLKKVSNPRESRRKGCGSGKRIIGAAEKAKEFSRKRAIKCGRCGKTTKTHDRRTCKEVKDVYGNLIEEEDGEDEDDEDEIDAESDEENEEVYVDATDDEVLEEDEQAEEFWEVDEEAEE</sequence>
<dbReference type="EMBL" id="JBCNJP010000017">
    <property type="protein sequence ID" value="KAK9064953.1"/>
    <property type="molecule type" value="Genomic_DNA"/>
</dbReference>
<dbReference type="AlphaFoldDB" id="A0AAP0D210"/>
<organism evidence="4 5">
    <name type="scientific">Deinandra increscens subsp. villosa</name>
    <dbReference type="NCBI Taxonomy" id="3103831"/>
    <lineage>
        <taxon>Eukaryota</taxon>
        <taxon>Viridiplantae</taxon>
        <taxon>Streptophyta</taxon>
        <taxon>Embryophyta</taxon>
        <taxon>Tracheophyta</taxon>
        <taxon>Spermatophyta</taxon>
        <taxon>Magnoliopsida</taxon>
        <taxon>eudicotyledons</taxon>
        <taxon>Gunneridae</taxon>
        <taxon>Pentapetalae</taxon>
        <taxon>asterids</taxon>
        <taxon>campanulids</taxon>
        <taxon>Asterales</taxon>
        <taxon>Asteraceae</taxon>
        <taxon>Asteroideae</taxon>
        <taxon>Heliantheae alliance</taxon>
        <taxon>Madieae</taxon>
        <taxon>Madiinae</taxon>
        <taxon>Deinandra</taxon>
    </lineage>
</organism>
<keyword evidence="1" id="KW-0863">Zinc-finger</keyword>
<keyword evidence="1" id="KW-0479">Metal-binding</keyword>
<dbReference type="InterPro" id="IPR004330">
    <property type="entry name" value="FAR1_DNA_bnd_dom"/>
</dbReference>
<feature type="compositionally biased region" description="Basic and acidic residues" evidence="2">
    <location>
        <begin position="8"/>
        <end position="18"/>
    </location>
</feature>
<dbReference type="InterPro" id="IPR007527">
    <property type="entry name" value="Znf_SWIM"/>
</dbReference>
<name>A0AAP0D210_9ASTR</name>
<evidence type="ECO:0000313" key="5">
    <source>
        <dbReference type="Proteomes" id="UP001408789"/>
    </source>
</evidence>
<comment type="caution">
    <text evidence="4">The sequence shown here is derived from an EMBL/GenBank/DDBJ whole genome shotgun (WGS) entry which is preliminary data.</text>
</comment>
<gene>
    <name evidence="4" type="ORF">SSX86_016336</name>
</gene>
<evidence type="ECO:0000256" key="2">
    <source>
        <dbReference type="SAM" id="MobiDB-lite"/>
    </source>
</evidence>
<evidence type="ECO:0000259" key="3">
    <source>
        <dbReference type="PROSITE" id="PS50966"/>
    </source>
</evidence>
<feature type="region of interest" description="Disordered" evidence="2">
    <location>
        <begin position="1"/>
        <end position="24"/>
    </location>
</feature>
<dbReference type="PROSITE" id="PS50966">
    <property type="entry name" value="ZF_SWIM"/>
    <property type="match status" value="1"/>
</dbReference>
<keyword evidence="1" id="KW-0862">Zinc</keyword>
<dbReference type="Proteomes" id="UP001408789">
    <property type="component" value="Unassembled WGS sequence"/>
</dbReference>
<dbReference type="InterPro" id="IPR018289">
    <property type="entry name" value="MULE_transposase_dom"/>
</dbReference>
<evidence type="ECO:0000256" key="1">
    <source>
        <dbReference type="PROSITE-ProRule" id="PRU00325"/>
    </source>
</evidence>
<dbReference type="PANTHER" id="PTHR47718">
    <property type="entry name" value="OS01G0519700 PROTEIN"/>
    <property type="match status" value="1"/>
</dbReference>
<evidence type="ECO:0000313" key="4">
    <source>
        <dbReference type="EMBL" id="KAK9064953.1"/>
    </source>
</evidence>